<organism evidence="5 6">
    <name type="scientific">Hydrogenimonas cancrithermarum</name>
    <dbReference type="NCBI Taxonomy" id="2993563"/>
    <lineage>
        <taxon>Bacteria</taxon>
        <taxon>Pseudomonadati</taxon>
        <taxon>Campylobacterota</taxon>
        <taxon>Epsilonproteobacteria</taxon>
        <taxon>Campylobacterales</taxon>
        <taxon>Hydrogenimonadaceae</taxon>
        <taxon>Hydrogenimonas</taxon>
    </lineage>
</organism>
<dbReference type="InterPro" id="IPR011055">
    <property type="entry name" value="Dup_hybrid_motif"/>
</dbReference>
<dbReference type="InterPro" id="IPR016047">
    <property type="entry name" value="M23ase_b-sheet_dom"/>
</dbReference>
<evidence type="ECO:0000256" key="3">
    <source>
        <dbReference type="SAM" id="Phobius"/>
    </source>
</evidence>
<dbReference type="Pfam" id="PF01551">
    <property type="entry name" value="Peptidase_M23"/>
    <property type="match status" value="1"/>
</dbReference>
<reference evidence="5 6" key="1">
    <citation type="submission" date="2023-03" db="EMBL/GenBank/DDBJ databases">
        <title>Description of Hydrogenimonas sp. ISO32.</title>
        <authorList>
            <person name="Mino S."/>
            <person name="Fukazawa S."/>
            <person name="Sawabe T."/>
        </authorList>
    </citation>
    <scope>NUCLEOTIDE SEQUENCE [LARGE SCALE GENOMIC DNA]</scope>
    <source>
        <strain evidence="5 6">ISO32</strain>
    </source>
</reference>
<dbReference type="SUPFAM" id="SSF51261">
    <property type="entry name" value="Duplicated hybrid motif"/>
    <property type="match status" value="1"/>
</dbReference>
<feature type="coiled-coil region" evidence="2">
    <location>
        <begin position="46"/>
        <end position="94"/>
    </location>
</feature>
<evidence type="ECO:0000256" key="2">
    <source>
        <dbReference type="SAM" id="Coils"/>
    </source>
</evidence>
<dbReference type="EMBL" id="AP027370">
    <property type="protein sequence ID" value="BDY13386.1"/>
    <property type="molecule type" value="Genomic_DNA"/>
</dbReference>
<keyword evidence="3" id="KW-0812">Transmembrane</keyword>
<dbReference type="PANTHER" id="PTHR21666">
    <property type="entry name" value="PEPTIDASE-RELATED"/>
    <property type="match status" value="1"/>
</dbReference>
<dbReference type="Gene3D" id="2.70.70.10">
    <property type="entry name" value="Glucose Permease (Domain IIA)"/>
    <property type="match status" value="1"/>
</dbReference>
<feature type="transmembrane region" description="Helical" evidence="3">
    <location>
        <begin position="23"/>
        <end position="45"/>
    </location>
</feature>
<keyword evidence="1" id="KW-0732">Signal</keyword>
<evidence type="ECO:0000259" key="4">
    <source>
        <dbReference type="Pfam" id="PF01551"/>
    </source>
</evidence>
<sequence length="297" mass="33504">MKHKILITITDTGSFRQYTLSQILKWVVLALFFALVLAGAATYLYMKWLEEANEMAKRRQEVLERNIAALNLQIEKRQNALDRLGDRLSDLEILVGEKPDTGISTSTRLENVTLSAAQLALLFSIVPNGDPLPMEGVTSAFGWRRHPIRKCKEFHAGIDLRAKHGKPVWTTADGVVEYAGYHKRSGYGNLVIVDHGFGFKTYYGHLKKLTVRTGDTVIKGDVIGLSGNTGLSTAPHLHYEIRFLSRPLNPYWFLKWRRDAYTSIFKKVKQVPWESFIALVSHMAAQAIPPSSPPEQK</sequence>
<feature type="domain" description="M23ase beta-sheet core" evidence="4">
    <location>
        <begin position="154"/>
        <end position="250"/>
    </location>
</feature>
<proteinExistence type="predicted"/>
<keyword evidence="6" id="KW-1185">Reference proteome</keyword>
<evidence type="ECO:0000256" key="1">
    <source>
        <dbReference type="ARBA" id="ARBA00022729"/>
    </source>
</evidence>
<keyword evidence="3" id="KW-1133">Transmembrane helix</keyword>
<evidence type="ECO:0000313" key="5">
    <source>
        <dbReference type="EMBL" id="BDY13386.1"/>
    </source>
</evidence>
<keyword evidence="2" id="KW-0175">Coiled coil</keyword>
<dbReference type="PANTHER" id="PTHR21666:SF289">
    <property type="entry name" value="L-ALA--D-GLU ENDOPEPTIDASE"/>
    <property type="match status" value="1"/>
</dbReference>
<gene>
    <name evidence="5" type="ORF">HCR_16980</name>
</gene>
<dbReference type="Proteomes" id="UP001321445">
    <property type="component" value="Chromosome"/>
</dbReference>
<dbReference type="CDD" id="cd12797">
    <property type="entry name" value="M23_peptidase"/>
    <property type="match status" value="1"/>
</dbReference>
<keyword evidence="3" id="KW-0472">Membrane</keyword>
<name>A0ABM8FM15_9BACT</name>
<accession>A0ABM8FM15</accession>
<protein>
    <submittedName>
        <fullName evidence="5">Peptidase</fullName>
    </submittedName>
</protein>
<dbReference type="RefSeq" id="WP_286336342.1">
    <property type="nucleotide sequence ID" value="NZ_AP027370.1"/>
</dbReference>
<evidence type="ECO:0000313" key="6">
    <source>
        <dbReference type="Proteomes" id="UP001321445"/>
    </source>
</evidence>
<dbReference type="InterPro" id="IPR050570">
    <property type="entry name" value="Cell_wall_metabolism_enzyme"/>
</dbReference>